<keyword evidence="2" id="KW-0238">DNA-binding</keyword>
<dbReference type="AlphaFoldDB" id="A0A8J2ZWA9"/>
<evidence type="ECO:0000256" key="2">
    <source>
        <dbReference type="ARBA" id="ARBA00023125"/>
    </source>
</evidence>
<dbReference type="PROSITE" id="PS50995">
    <property type="entry name" value="HTH_MARR_2"/>
    <property type="match status" value="1"/>
</dbReference>
<dbReference type="Pfam" id="PF12802">
    <property type="entry name" value="MarR_2"/>
    <property type="match status" value="1"/>
</dbReference>
<keyword evidence="3" id="KW-0804">Transcription</keyword>
<dbReference type="GO" id="GO:0006950">
    <property type="term" value="P:response to stress"/>
    <property type="evidence" value="ECO:0007669"/>
    <property type="project" value="TreeGrafter"/>
</dbReference>
<dbReference type="EMBL" id="BMFV01000017">
    <property type="protein sequence ID" value="GGH83302.1"/>
    <property type="molecule type" value="Genomic_DNA"/>
</dbReference>
<keyword evidence="1" id="KW-0805">Transcription regulation</keyword>
<dbReference type="PANTHER" id="PTHR33164:SF102">
    <property type="entry name" value="TRANSCRIPTIONAL REGULATORY PROTEIN"/>
    <property type="match status" value="1"/>
</dbReference>
<dbReference type="PANTHER" id="PTHR33164">
    <property type="entry name" value="TRANSCRIPTIONAL REGULATOR, MARR FAMILY"/>
    <property type="match status" value="1"/>
</dbReference>
<proteinExistence type="predicted"/>
<dbReference type="SMART" id="SM00347">
    <property type="entry name" value="HTH_MARR"/>
    <property type="match status" value="1"/>
</dbReference>
<evidence type="ECO:0000313" key="5">
    <source>
        <dbReference type="EMBL" id="GGH83302.1"/>
    </source>
</evidence>
<dbReference type="InterPro" id="IPR036390">
    <property type="entry name" value="WH_DNA-bd_sf"/>
</dbReference>
<dbReference type="PROSITE" id="PS01117">
    <property type="entry name" value="HTH_MARR_1"/>
    <property type="match status" value="1"/>
</dbReference>
<protein>
    <submittedName>
        <fullName evidence="5">MarR family transcriptional regulator</fullName>
    </submittedName>
</protein>
<dbReference type="InterPro" id="IPR000835">
    <property type="entry name" value="HTH_MarR-typ"/>
</dbReference>
<reference evidence="5" key="2">
    <citation type="submission" date="2020-09" db="EMBL/GenBank/DDBJ databases">
        <authorList>
            <person name="Sun Q."/>
            <person name="Zhou Y."/>
        </authorList>
    </citation>
    <scope>NUCLEOTIDE SEQUENCE</scope>
    <source>
        <strain evidence="5">CGMCC 1.12777</strain>
    </source>
</reference>
<dbReference type="Proteomes" id="UP000656813">
    <property type="component" value="Unassembled WGS sequence"/>
</dbReference>
<organism evidence="5 6">
    <name type="scientific">Pullulanibacillus pueri</name>
    <dbReference type="NCBI Taxonomy" id="1437324"/>
    <lineage>
        <taxon>Bacteria</taxon>
        <taxon>Bacillati</taxon>
        <taxon>Bacillota</taxon>
        <taxon>Bacilli</taxon>
        <taxon>Bacillales</taxon>
        <taxon>Sporolactobacillaceae</taxon>
        <taxon>Pullulanibacillus</taxon>
    </lineage>
</organism>
<accession>A0A8J2ZWA9</accession>
<keyword evidence="6" id="KW-1185">Reference proteome</keyword>
<dbReference type="InterPro" id="IPR039422">
    <property type="entry name" value="MarR/SlyA-like"/>
</dbReference>
<reference evidence="5" key="1">
    <citation type="journal article" date="2014" name="Int. J. Syst. Evol. Microbiol.">
        <title>Complete genome sequence of Corynebacterium casei LMG S-19264T (=DSM 44701T), isolated from a smear-ripened cheese.</title>
        <authorList>
            <consortium name="US DOE Joint Genome Institute (JGI-PGF)"/>
            <person name="Walter F."/>
            <person name="Albersmeier A."/>
            <person name="Kalinowski J."/>
            <person name="Ruckert C."/>
        </authorList>
    </citation>
    <scope>NUCLEOTIDE SEQUENCE</scope>
    <source>
        <strain evidence="5">CGMCC 1.12777</strain>
    </source>
</reference>
<evidence type="ECO:0000256" key="3">
    <source>
        <dbReference type="ARBA" id="ARBA00023163"/>
    </source>
</evidence>
<dbReference type="InterPro" id="IPR023187">
    <property type="entry name" value="Tscrpt_reg_MarR-type_CS"/>
</dbReference>
<dbReference type="SUPFAM" id="SSF46785">
    <property type="entry name" value="Winged helix' DNA-binding domain"/>
    <property type="match status" value="1"/>
</dbReference>
<dbReference type="RefSeq" id="WP_188497606.1">
    <property type="nucleotide sequence ID" value="NZ_BMFV01000017.1"/>
</dbReference>
<evidence type="ECO:0000259" key="4">
    <source>
        <dbReference type="PROSITE" id="PS50995"/>
    </source>
</evidence>
<dbReference type="GO" id="GO:0003700">
    <property type="term" value="F:DNA-binding transcription factor activity"/>
    <property type="evidence" value="ECO:0007669"/>
    <property type="project" value="InterPro"/>
</dbReference>
<gene>
    <name evidence="5" type="ORF">GCM10007096_23970</name>
</gene>
<dbReference type="InterPro" id="IPR036388">
    <property type="entry name" value="WH-like_DNA-bd_sf"/>
</dbReference>
<sequence>MDGFERIKVITRSFRELYHALWLLGQVEELDITGIQLFVLSAVAKEPNLSLGELAEMMQTNNSTMSGIVDRLVKADLIVRERSEKDRRTLTMRITPLGEEKRKQAKKYVQERLSGLANMKDEDISLLLKLHQDILDKIHLEGDGKKDDESK</sequence>
<comment type="caution">
    <text evidence="5">The sequence shown here is derived from an EMBL/GenBank/DDBJ whole genome shotgun (WGS) entry which is preliminary data.</text>
</comment>
<feature type="domain" description="HTH marR-type" evidence="4">
    <location>
        <begin position="1"/>
        <end position="136"/>
    </location>
</feature>
<evidence type="ECO:0000256" key="1">
    <source>
        <dbReference type="ARBA" id="ARBA00023015"/>
    </source>
</evidence>
<evidence type="ECO:0000313" key="6">
    <source>
        <dbReference type="Proteomes" id="UP000656813"/>
    </source>
</evidence>
<dbReference type="GO" id="GO:0003677">
    <property type="term" value="F:DNA binding"/>
    <property type="evidence" value="ECO:0007669"/>
    <property type="project" value="UniProtKB-KW"/>
</dbReference>
<dbReference type="Gene3D" id="1.10.10.10">
    <property type="entry name" value="Winged helix-like DNA-binding domain superfamily/Winged helix DNA-binding domain"/>
    <property type="match status" value="1"/>
</dbReference>
<name>A0A8J2ZWA9_9BACL</name>